<dbReference type="EnsemblMetazoa" id="CLYHEMT023533.1">
    <property type="protein sequence ID" value="CLYHEMP023533.1"/>
    <property type="gene ID" value="CLYHEMG023533"/>
</dbReference>
<reference evidence="2" key="1">
    <citation type="submission" date="2021-01" db="UniProtKB">
        <authorList>
            <consortium name="EnsemblMetazoa"/>
        </authorList>
    </citation>
    <scope>IDENTIFICATION</scope>
</reference>
<name>A0A7M6DR44_9CNID</name>
<accession>A0A7M6DR44</accession>
<feature type="region of interest" description="Disordered" evidence="1">
    <location>
        <begin position="100"/>
        <end position="141"/>
    </location>
</feature>
<dbReference type="Proteomes" id="UP000594262">
    <property type="component" value="Unplaced"/>
</dbReference>
<dbReference type="OrthoDB" id="6034132at2759"/>
<protein>
    <submittedName>
        <fullName evidence="2">Uncharacterized protein</fullName>
    </submittedName>
</protein>
<evidence type="ECO:0000313" key="2">
    <source>
        <dbReference type="EnsemblMetazoa" id="CLYHEMP023533.1"/>
    </source>
</evidence>
<dbReference type="GeneID" id="136818335"/>
<sequence length="278" mass="32408">MHRHIFCFDQIQNHQEIVHWISLLGEHSSYMHRSLVGLNTALARKESDNNTTTTTKMSLDHRFVFADNLVLRCKCEKDEYFPIEILDFEDVLGRLKSLLSSRTEPRRNSGNSPRRELSLKNRFFDSGKTSGSSDDESCEKSTKFGSSSQEFLNTKQNSVFLQYSPLMKHRRRINKDQAINANKQKLINSKKNCSDPIDCLNESSPDFVHVSTFRDLSSAEEFLRYLRDSREIKTIAIDIYITLDLTISVTYQRLIDFKQDFMMLDLKSSDFMLFLKPF</sequence>
<organism evidence="2 3">
    <name type="scientific">Clytia hemisphaerica</name>
    <dbReference type="NCBI Taxonomy" id="252671"/>
    <lineage>
        <taxon>Eukaryota</taxon>
        <taxon>Metazoa</taxon>
        <taxon>Cnidaria</taxon>
        <taxon>Hydrozoa</taxon>
        <taxon>Hydroidolina</taxon>
        <taxon>Leptothecata</taxon>
        <taxon>Obeliida</taxon>
        <taxon>Clytiidae</taxon>
        <taxon>Clytia</taxon>
    </lineage>
</organism>
<dbReference type="AlphaFoldDB" id="A0A7M6DR44"/>
<feature type="compositionally biased region" description="Basic and acidic residues" evidence="1">
    <location>
        <begin position="103"/>
        <end position="125"/>
    </location>
</feature>
<keyword evidence="3" id="KW-1185">Reference proteome</keyword>
<evidence type="ECO:0000256" key="1">
    <source>
        <dbReference type="SAM" id="MobiDB-lite"/>
    </source>
</evidence>
<proteinExistence type="predicted"/>
<dbReference type="RefSeq" id="XP_066930797.1">
    <property type="nucleotide sequence ID" value="XM_067074696.1"/>
</dbReference>
<evidence type="ECO:0000313" key="3">
    <source>
        <dbReference type="Proteomes" id="UP000594262"/>
    </source>
</evidence>